<dbReference type="PANTHER" id="PTHR44154:SF1">
    <property type="entry name" value="QUINONE OXIDOREDUCTASE"/>
    <property type="match status" value="1"/>
</dbReference>
<reference evidence="3 4" key="1">
    <citation type="submission" date="2019-01" db="EMBL/GenBank/DDBJ databases">
        <title>Ktedonosporobacter rubrisoli SCAWS-G2.</title>
        <authorList>
            <person name="Huang Y."/>
            <person name="Yan B."/>
        </authorList>
    </citation>
    <scope>NUCLEOTIDE SEQUENCE [LARGE SCALE GENOMIC DNA]</scope>
    <source>
        <strain evidence="3 4">SCAWS-G2</strain>
    </source>
</reference>
<dbReference type="InterPro" id="IPR013149">
    <property type="entry name" value="ADH-like_C"/>
</dbReference>
<accession>A0A4P6K507</accession>
<dbReference type="EMBL" id="CP035758">
    <property type="protein sequence ID" value="QBD83437.1"/>
    <property type="molecule type" value="Genomic_DNA"/>
</dbReference>
<organism evidence="3 4">
    <name type="scientific">Ktedonosporobacter rubrisoli</name>
    <dbReference type="NCBI Taxonomy" id="2509675"/>
    <lineage>
        <taxon>Bacteria</taxon>
        <taxon>Bacillati</taxon>
        <taxon>Chloroflexota</taxon>
        <taxon>Ktedonobacteria</taxon>
        <taxon>Ktedonobacterales</taxon>
        <taxon>Ktedonosporobacteraceae</taxon>
        <taxon>Ktedonosporobacter</taxon>
    </lineage>
</organism>
<dbReference type="GO" id="GO:0016491">
    <property type="term" value="F:oxidoreductase activity"/>
    <property type="evidence" value="ECO:0007669"/>
    <property type="project" value="InterPro"/>
</dbReference>
<keyword evidence="4" id="KW-1185">Reference proteome</keyword>
<dbReference type="InterPro" id="IPR036291">
    <property type="entry name" value="NAD(P)-bd_dom_sf"/>
</dbReference>
<dbReference type="OrthoDB" id="9792162at2"/>
<name>A0A4P6K507_KTERU</name>
<dbReference type="InterPro" id="IPR011032">
    <property type="entry name" value="GroES-like_sf"/>
</dbReference>
<gene>
    <name evidence="3" type="ORF">EPA93_11035</name>
</gene>
<dbReference type="SUPFAM" id="SSF51735">
    <property type="entry name" value="NAD(P)-binding Rossmann-fold domains"/>
    <property type="match status" value="1"/>
</dbReference>
<proteinExistence type="predicted"/>
<dbReference type="Pfam" id="PF08240">
    <property type="entry name" value="ADH_N"/>
    <property type="match status" value="1"/>
</dbReference>
<dbReference type="PANTHER" id="PTHR44154">
    <property type="entry name" value="QUINONE OXIDOREDUCTASE"/>
    <property type="match status" value="1"/>
</dbReference>
<evidence type="ECO:0000313" key="4">
    <source>
        <dbReference type="Proteomes" id="UP000290365"/>
    </source>
</evidence>
<dbReference type="SUPFAM" id="SSF50129">
    <property type="entry name" value="GroES-like"/>
    <property type="match status" value="1"/>
</dbReference>
<dbReference type="InterPro" id="IPR051603">
    <property type="entry name" value="Zinc-ADH_QOR/CCCR"/>
</dbReference>
<evidence type="ECO:0000256" key="1">
    <source>
        <dbReference type="ARBA" id="ARBA00022857"/>
    </source>
</evidence>
<dbReference type="Gene3D" id="3.90.180.10">
    <property type="entry name" value="Medium-chain alcohol dehydrogenases, catalytic domain"/>
    <property type="match status" value="1"/>
</dbReference>
<dbReference type="InterPro" id="IPR020843">
    <property type="entry name" value="ER"/>
</dbReference>
<protein>
    <submittedName>
        <fullName evidence="3">NADPH:quinone reductase</fullName>
    </submittedName>
</protein>
<dbReference type="Pfam" id="PF00107">
    <property type="entry name" value="ADH_zinc_N"/>
    <property type="match status" value="1"/>
</dbReference>
<evidence type="ECO:0000313" key="3">
    <source>
        <dbReference type="EMBL" id="QBD83437.1"/>
    </source>
</evidence>
<dbReference type="CDD" id="cd08253">
    <property type="entry name" value="zeta_crystallin"/>
    <property type="match status" value="1"/>
</dbReference>
<dbReference type="KEGG" id="kbs:EPA93_11035"/>
<dbReference type="InterPro" id="IPR013154">
    <property type="entry name" value="ADH-like_N"/>
</dbReference>
<sequence>MKAAYIEQPGLAQQIRYGDLAMPIVGERDVLVKVLAVTVNAVDTYIRSGQYQIQLPSPFIIGRDLTGVVVEVGPAVTRFQPGEHVWANNQGYDGRQGTFAECCSIDEQLLYHLPAGVDPYEAVTVLHSGLTAVSGLSRVGVQPGETIFVNGGDGSIGSAVLMIAKALGAKVIVTSGDEQKAHWCRELGADHIINYKLQDIHQVLKELVPEGLNIYWDATKRFSARKALEVTAKRGRIVVMAGLNHETVLPVGTFYSRGYTMYGFTVTDASTAELRRYAKQINGWLATGVLHGRIAERLPLEQAAWAHQIYETQNLFGKLVLSPEWKM</sequence>
<feature type="domain" description="Enoyl reductase (ER)" evidence="2">
    <location>
        <begin position="10"/>
        <end position="321"/>
    </location>
</feature>
<dbReference type="SMART" id="SM00829">
    <property type="entry name" value="PKS_ER"/>
    <property type="match status" value="1"/>
</dbReference>
<keyword evidence="1" id="KW-0521">NADP</keyword>
<dbReference type="AlphaFoldDB" id="A0A4P6K507"/>
<evidence type="ECO:0000259" key="2">
    <source>
        <dbReference type="SMART" id="SM00829"/>
    </source>
</evidence>
<dbReference type="Gene3D" id="3.40.50.720">
    <property type="entry name" value="NAD(P)-binding Rossmann-like Domain"/>
    <property type="match status" value="1"/>
</dbReference>
<dbReference type="Proteomes" id="UP000290365">
    <property type="component" value="Chromosome"/>
</dbReference>